<evidence type="ECO:0000256" key="8">
    <source>
        <dbReference type="ARBA" id="ARBA00023015"/>
    </source>
</evidence>
<keyword evidence="17" id="KW-1185">Reference proteome</keyword>
<proteinExistence type="predicted"/>
<dbReference type="AlphaFoldDB" id="A0A8K0DKE8"/>
<dbReference type="GO" id="GO:0005634">
    <property type="term" value="C:nucleus"/>
    <property type="evidence" value="ECO:0007669"/>
    <property type="project" value="UniProtKB-SubCell"/>
</dbReference>
<dbReference type="GO" id="GO:0000978">
    <property type="term" value="F:RNA polymerase II cis-regulatory region sequence-specific DNA binding"/>
    <property type="evidence" value="ECO:0007669"/>
    <property type="project" value="TreeGrafter"/>
</dbReference>
<dbReference type="GO" id="GO:0008270">
    <property type="term" value="F:zinc ion binding"/>
    <property type="evidence" value="ECO:0007669"/>
    <property type="project" value="UniProtKB-KW"/>
</dbReference>
<gene>
    <name evidence="16" type="ORF">ILUMI_01368</name>
</gene>
<dbReference type="Gene3D" id="2.30.30.140">
    <property type="match status" value="1"/>
</dbReference>
<keyword evidence="11" id="KW-0539">Nucleus</keyword>
<dbReference type="EMBL" id="VTPC01000674">
    <property type="protein sequence ID" value="KAF2904803.1"/>
    <property type="molecule type" value="Genomic_DNA"/>
</dbReference>
<name>A0A8K0DKE8_IGNLU</name>
<evidence type="ECO:0000256" key="4">
    <source>
        <dbReference type="ARBA" id="ARBA00022491"/>
    </source>
</evidence>
<dbReference type="GO" id="GO:0001227">
    <property type="term" value="F:DNA-binding transcription repressor activity, RNA polymerase II-specific"/>
    <property type="evidence" value="ECO:0007669"/>
    <property type="project" value="TreeGrafter"/>
</dbReference>
<keyword evidence="6 12" id="KW-0863">Zinc-finger</keyword>
<dbReference type="SMART" id="SM00443">
    <property type="entry name" value="G_patch"/>
    <property type="match status" value="1"/>
</dbReference>
<protein>
    <recommendedName>
        <fullName evidence="3">Zinc finger CCCH-type with G patch domain-containing protein</fullName>
    </recommendedName>
</protein>
<keyword evidence="4" id="KW-0678">Repressor</keyword>
<keyword evidence="13" id="KW-0175">Coiled coil</keyword>
<evidence type="ECO:0000256" key="10">
    <source>
        <dbReference type="ARBA" id="ARBA00023163"/>
    </source>
</evidence>
<evidence type="ECO:0000256" key="7">
    <source>
        <dbReference type="ARBA" id="ARBA00022833"/>
    </source>
</evidence>
<accession>A0A8K0DKE8</accession>
<keyword evidence="10" id="KW-0804">Transcription</keyword>
<feature type="zinc finger region" description="C3H1-type" evidence="12">
    <location>
        <begin position="161"/>
        <end position="184"/>
    </location>
</feature>
<evidence type="ECO:0000313" key="17">
    <source>
        <dbReference type="Proteomes" id="UP000801492"/>
    </source>
</evidence>
<dbReference type="PROSITE" id="PS50103">
    <property type="entry name" value="ZF_C3H1"/>
    <property type="match status" value="1"/>
</dbReference>
<dbReference type="InterPro" id="IPR000571">
    <property type="entry name" value="Znf_CCCH"/>
</dbReference>
<evidence type="ECO:0000313" key="16">
    <source>
        <dbReference type="EMBL" id="KAF2904803.1"/>
    </source>
</evidence>
<dbReference type="PROSITE" id="PS50174">
    <property type="entry name" value="G_PATCH"/>
    <property type="match status" value="1"/>
</dbReference>
<evidence type="ECO:0000256" key="9">
    <source>
        <dbReference type="ARBA" id="ARBA00023125"/>
    </source>
</evidence>
<dbReference type="InterPro" id="IPR000467">
    <property type="entry name" value="G_patch_dom"/>
</dbReference>
<evidence type="ECO:0000256" key="12">
    <source>
        <dbReference type="PROSITE-ProRule" id="PRU00723"/>
    </source>
</evidence>
<evidence type="ECO:0000256" key="2">
    <source>
        <dbReference type="ARBA" id="ARBA00004123"/>
    </source>
</evidence>
<evidence type="ECO:0000256" key="3">
    <source>
        <dbReference type="ARBA" id="ARBA00022414"/>
    </source>
</evidence>
<keyword evidence="5 12" id="KW-0479">Metal-binding</keyword>
<comment type="function">
    <text evidence="1">Transcription repressor.</text>
</comment>
<keyword evidence="9" id="KW-0238">DNA-binding</keyword>
<dbReference type="SMART" id="SM00333">
    <property type="entry name" value="TUDOR"/>
    <property type="match status" value="1"/>
</dbReference>
<evidence type="ECO:0000256" key="1">
    <source>
        <dbReference type="ARBA" id="ARBA00004062"/>
    </source>
</evidence>
<dbReference type="PANTHER" id="PTHR46297">
    <property type="entry name" value="ZINC FINGER CCCH-TYPE WITH G PATCH DOMAIN-CONTAINING PROTEIN"/>
    <property type="match status" value="1"/>
</dbReference>
<evidence type="ECO:0000256" key="5">
    <source>
        <dbReference type="ARBA" id="ARBA00022723"/>
    </source>
</evidence>
<keyword evidence="8" id="KW-0805">Transcription regulation</keyword>
<comment type="subcellular location">
    <subcellularLocation>
        <location evidence="2">Nucleus</location>
    </subcellularLocation>
</comment>
<feature type="coiled-coil region" evidence="13">
    <location>
        <begin position="33"/>
        <end position="60"/>
    </location>
</feature>
<keyword evidence="7 12" id="KW-0862">Zinc</keyword>
<feature type="domain" description="C3H1-type" evidence="14">
    <location>
        <begin position="161"/>
        <end position="184"/>
    </location>
</feature>
<comment type="caution">
    <text evidence="16">The sequence shown here is derived from an EMBL/GenBank/DDBJ whole genome shotgun (WGS) entry which is preliminary data.</text>
</comment>
<dbReference type="OrthoDB" id="5842926at2759"/>
<dbReference type="CDD" id="cd20384">
    <property type="entry name" value="Tudor_ZGPAT"/>
    <property type="match status" value="1"/>
</dbReference>
<dbReference type="PANTHER" id="PTHR46297:SF1">
    <property type="entry name" value="ZINC FINGER CCCH-TYPE WITH G PATCH DOMAIN-CONTAINING PROTEIN"/>
    <property type="match status" value="1"/>
</dbReference>
<feature type="domain" description="G-patch" evidence="15">
    <location>
        <begin position="294"/>
        <end position="326"/>
    </location>
</feature>
<evidence type="ECO:0000259" key="15">
    <source>
        <dbReference type="PROSITE" id="PS50174"/>
    </source>
</evidence>
<evidence type="ECO:0000256" key="11">
    <source>
        <dbReference type="ARBA" id="ARBA00023242"/>
    </source>
</evidence>
<evidence type="ECO:0000256" key="13">
    <source>
        <dbReference type="SAM" id="Coils"/>
    </source>
</evidence>
<reference evidence="16" key="1">
    <citation type="submission" date="2019-08" db="EMBL/GenBank/DDBJ databases">
        <title>The genome of the North American firefly Photinus pyralis.</title>
        <authorList>
            <consortium name="Photinus pyralis genome working group"/>
            <person name="Fallon T.R."/>
            <person name="Sander Lower S.E."/>
            <person name="Weng J.-K."/>
        </authorList>
    </citation>
    <scope>NUCLEOTIDE SEQUENCE</scope>
    <source>
        <strain evidence="16">TRF0915ILg1</strain>
        <tissue evidence="16">Whole body</tissue>
    </source>
</reference>
<organism evidence="16 17">
    <name type="scientific">Ignelater luminosus</name>
    <name type="common">Cucubano</name>
    <name type="synonym">Pyrophorus luminosus</name>
    <dbReference type="NCBI Taxonomy" id="2038154"/>
    <lineage>
        <taxon>Eukaryota</taxon>
        <taxon>Metazoa</taxon>
        <taxon>Ecdysozoa</taxon>
        <taxon>Arthropoda</taxon>
        <taxon>Hexapoda</taxon>
        <taxon>Insecta</taxon>
        <taxon>Pterygota</taxon>
        <taxon>Neoptera</taxon>
        <taxon>Endopterygota</taxon>
        <taxon>Coleoptera</taxon>
        <taxon>Polyphaga</taxon>
        <taxon>Elateriformia</taxon>
        <taxon>Elateroidea</taxon>
        <taxon>Elateridae</taxon>
        <taxon>Agrypninae</taxon>
        <taxon>Pyrophorini</taxon>
        <taxon>Ignelater</taxon>
    </lineage>
</organism>
<dbReference type="Proteomes" id="UP000801492">
    <property type="component" value="Unassembled WGS sequence"/>
</dbReference>
<sequence>MESDILQQSIATYKKQLVEVDLALESVEEGTQKDELISLRDNLNELIDLTQENLNRIVNETNPNDEAQNSLDSEFALFMSEMEKEGAIETKTIESKTINLQEELKSLEGMKCRAPHEHQWGDTMYHNAIVCSIMPLNENQSFEEIEVKVMFINPTHEEMLPCPYLMDTDCKFTDDKCKYSHGEIVLFSSLQEYIEPDYDSLIIGSKVLAKQSNRLWGRATIRRLFKEKYLVKFDADQNELELELQDILPLFSDSDSKDEDDSVNESDSDGEDIINMSLINVPATQALGDWEQYTKGIGSKIMQKMGYVVGTGLGRCSDGRTEPVSAVVLPVGKSLDHCMHLREKAGGDKDLFSVERKLKRLQKRQEKQNIRAYEREKKKVNVFNFLNKTLSNKNNDETAAVSKSKHRLEIKKESSRSLNVASLKIDEDIKKMERELYKIRESLKRHSDINSQMHKTLKEKYKVKQNELQILKDKAINISHEQRSRSDKKKLTVF</sequence>
<dbReference type="Gene3D" id="2.30.30.1190">
    <property type="match status" value="1"/>
</dbReference>
<evidence type="ECO:0000256" key="6">
    <source>
        <dbReference type="ARBA" id="ARBA00022771"/>
    </source>
</evidence>
<dbReference type="Pfam" id="PF01585">
    <property type="entry name" value="G-patch"/>
    <property type="match status" value="1"/>
</dbReference>
<evidence type="ECO:0000259" key="14">
    <source>
        <dbReference type="PROSITE" id="PS50103"/>
    </source>
</evidence>
<dbReference type="InterPro" id="IPR002999">
    <property type="entry name" value="Tudor"/>
</dbReference>